<dbReference type="Proteomes" id="UP000269221">
    <property type="component" value="Unassembled WGS sequence"/>
</dbReference>
<evidence type="ECO:0000256" key="6">
    <source>
        <dbReference type="ARBA" id="ARBA00022918"/>
    </source>
</evidence>
<dbReference type="GO" id="GO:0035613">
    <property type="term" value="F:RNA stem-loop binding"/>
    <property type="evidence" value="ECO:0007669"/>
    <property type="project" value="TreeGrafter"/>
</dbReference>
<dbReference type="PANTHER" id="PTHR41694">
    <property type="entry name" value="ENDOGENOUS RETROVIRUS GROUP K MEMBER POL PROTEIN"/>
    <property type="match status" value="1"/>
</dbReference>
<keyword evidence="5" id="KW-0378">Hydrolase</keyword>
<dbReference type="InterPro" id="IPR012337">
    <property type="entry name" value="RNaseH-like_sf"/>
</dbReference>
<keyword evidence="4" id="KW-0255">Endonuclease</keyword>
<accession>A0A3M0KYL1</accession>
<dbReference type="InterPro" id="IPR036397">
    <property type="entry name" value="RNaseH_sf"/>
</dbReference>
<dbReference type="GO" id="GO:0004519">
    <property type="term" value="F:endonuclease activity"/>
    <property type="evidence" value="ECO:0007669"/>
    <property type="project" value="UniProtKB-KW"/>
</dbReference>
<organism evidence="7 8">
    <name type="scientific">Hirundo rustica rustica</name>
    <dbReference type="NCBI Taxonomy" id="333673"/>
    <lineage>
        <taxon>Eukaryota</taxon>
        <taxon>Metazoa</taxon>
        <taxon>Chordata</taxon>
        <taxon>Craniata</taxon>
        <taxon>Vertebrata</taxon>
        <taxon>Euteleostomi</taxon>
        <taxon>Archelosauria</taxon>
        <taxon>Archosauria</taxon>
        <taxon>Dinosauria</taxon>
        <taxon>Saurischia</taxon>
        <taxon>Theropoda</taxon>
        <taxon>Coelurosauria</taxon>
        <taxon>Aves</taxon>
        <taxon>Neognathae</taxon>
        <taxon>Neoaves</taxon>
        <taxon>Telluraves</taxon>
        <taxon>Australaves</taxon>
        <taxon>Passeriformes</taxon>
        <taxon>Sylvioidea</taxon>
        <taxon>Hirundinidae</taxon>
        <taxon>Hirundo</taxon>
    </lineage>
</organism>
<evidence type="ECO:0000256" key="1">
    <source>
        <dbReference type="ARBA" id="ARBA00022679"/>
    </source>
</evidence>
<keyword evidence="1" id="KW-0808">Transferase</keyword>
<reference evidence="7 8" key="1">
    <citation type="submission" date="2018-07" db="EMBL/GenBank/DDBJ databases">
        <title>A high quality draft genome assembly of the barn swallow (H. rustica rustica).</title>
        <authorList>
            <person name="Formenti G."/>
            <person name="Chiara M."/>
            <person name="Poveda L."/>
            <person name="Francoijs K.-J."/>
            <person name="Bonisoli-Alquati A."/>
            <person name="Canova L."/>
            <person name="Gianfranceschi L."/>
            <person name="Horner D.S."/>
            <person name="Saino N."/>
        </authorList>
    </citation>
    <scope>NUCLEOTIDE SEQUENCE [LARGE SCALE GENOMIC DNA]</scope>
    <source>
        <strain evidence="7">Chelidonia</strain>
        <tissue evidence="7">Blood</tissue>
    </source>
</reference>
<keyword evidence="8" id="KW-1185">Reference proteome</keyword>
<dbReference type="GO" id="GO:0016787">
    <property type="term" value="F:hydrolase activity"/>
    <property type="evidence" value="ECO:0007669"/>
    <property type="project" value="UniProtKB-KW"/>
</dbReference>
<evidence type="ECO:0000256" key="3">
    <source>
        <dbReference type="ARBA" id="ARBA00022722"/>
    </source>
</evidence>
<evidence type="ECO:0000313" key="8">
    <source>
        <dbReference type="Proteomes" id="UP000269221"/>
    </source>
</evidence>
<evidence type="ECO:0000313" key="7">
    <source>
        <dbReference type="EMBL" id="RMC12207.1"/>
    </source>
</evidence>
<evidence type="ECO:0000256" key="4">
    <source>
        <dbReference type="ARBA" id="ARBA00022759"/>
    </source>
</evidence>
<dbReference type="GO" id="GO:0003964">
    <property type="term" value="F:RNA-directed DNA polymerase activity"/>
    <property type="evidence" value="ECO:0007669"/>
    <property type="project" value="UniProtKB-KW"/>
</dbReference>
<keyword evidence="3" id="KW-0540">Nuclease</keyword>
<protein>
    <recommendedName>
        <fullName evidence="9">Integrase catalytic domain-containing protein</fullName>
    </recommendedName>
</protein>
<comment type="caution">
    <text evidence="7">The sequence shown here is derived from an EMBL/GenBank/DDBJ whole genome shotgun (WGS) entry which is preliminary data.</text>
</comment>
<name>A0A3M0KYL1_HIRRU</name>
<dbReference type="EMBL" id="QRBI01000107">
    <property type="protein sequence ID" value="RMC12207.1"/>
    <property type="molecule type" value="Genomic_DNA"/>
</dbReference>
<dbReference type="SUPFAM" id="SSF53098">
    <property type="entry name" value="Ribonuclease H-like"/>
    <property type="match status" value="1"/>
</dbReference>
<evidence type="ECO:0008006" key="9">
    <source>
        <dbReference type="Google" id="ProtNLM"/>
    </source>
</evidence>
<sequence>MWASAHTEEKTCNVIAHWRQVFAVLGIPSAVKTDNGPAYTLQKASDKMHQPRVKVRILGYAEYLRNVFILTCDRKGQIRLICKLETVTKMKVIKWMNH</sequence>
<gene>
    <name evidence="7" type="ORF">DUI87_11343</name>
</gene>
<dbReference type="Gene3D" id="3.30.420.10">
    <property type="entry name" value="Ribonuclease H-like superfamily/Ribonuclease H"/>
    <property type="match status" value="1"/>
</dbReference>
<evidence type="ECO:0000256" key="5">
    <source>
        <dbReference type="ARBA" id="ARBA00022801"/>
    </source>
</evidence>
<proteinExistence type="predicted"/>
<dbReference type="OrthoDB" id="9222882at2759"/>
<evidence type="ECO:0000256" key="2">
    <source>
        <dbReference type="ARBA" id="ARBA00022695"/>
    </source>
</evidence>
<keyword evidence="2" id="KW-0548">Nucleotidyltransferase</keyword>
<keyword evidence="6" id="KW-0695">RNA-directed DNA polymerase</keyword>
<dbReference type="PANTHER" id="PTHR41694:SF3">
    <property type="entry name" value="RNA-DIRECTED DNA POLYMERASE-RELATED"/>
    <property type="match status" value="1"/>
</dbReference>
<dbReference type="AlphaFoldDB" id="A0A3M0KYL1"/>